<comment type="caution">
    <text evidence="3">The sequence shown here is derived from an EMBL/GenBank/DDBJ whole genome shotgun (WGS) entry which is preliminary data.</text>
</comment>
<gene>
    <name evidence="3" type="ORF">ACFQ11_20240</name>
</gene>
<accession>A0ABW3ERE2</accession>
<dbReference type="Pfam" id="PF00590">
    <property type="entry name" value="TP_methylase"/>
    <property type="match status" value="1"/>
</dbReference>
<dbReference type="InterPro" id="IPR016181">
    <property type="entry name" value="Acyl_CoA_acyltransferase"/>
</dbReference>
<dbReference type="SUPFAM" id="SSF53790">
    <property type="entry name" value="Tetrapyrrole methylase"/>
    <property type="match status" value="1"/>
</dbReference>
<dbReference type="GO" id="GO:0016746">
    <property type="term" value="F:acyltransferase activity"/>
    <property type="evidence" value="ECO:0007669"/>
    <property type="project" value="UniProtKB-KW"/>
</dbReference>
<dbReference type="EC" id="2.3.1.-" evidence="3"/>
<dbReference type="Gene3D" id="3.40.630.30">
    <property type="match status" value="1"/>
</dbReference>
<dbReference type="PROSITE" id="PS51186">
    <property type="entry name" value="GNAT"/>
    <property type="match status" value="1"/>
</dbReference>
<evidence type="ECO:0000256" key="1">
    <source>
        <dbReference type="SAM" id="MobiDB-lite"/>
    </source>
</evidence>
<feature type="domain" description="N-acetyltransferase" evidence="2">
    <location>
        <begin position="15"/>
        <end position="189"/>
    </location>
</feature>
<dbReference type="RefSeq" id="WP_378300824.1">
    <property type="nucleotide sequence ID" value="NZ_JBHTJA010000041.1"/>
</dbReference>
<name>A0ABW3ERE2_9ACTN</name>
<evidence type="ECO:0000313" key="4">
    <source>
        <dbReference type="Proteomes" id="UP001596972"/>
    </source>
</evidence>
<dbReference type="PANTHER" id="PTHR43441">
    <property type="entry name" value="RIBOSOMAL-PROTEIN-SERINE ACETYLTRANSFERASE"/>
    <property type="match status" value="1"/>
</dbReference>
<dbReference type="Proteomes" id="UP001596972">
    <property type="component" value="Unassembled WGS sequence"/>
</dbReference>
<dbReference type="PANTHER" id="PTHR43441:SF10">
    <property type="entry name" value="ACETYLTRANSFERASE"/>
    <property type="match status" value="1"/>
</dbReference>
<dbReference type="EMBL" id="JBHTJA010000041">
    <property type="protein sequence ID" value="MFD0902742.1"/>
    <property type="molecule type" value="Genomic_DNA"/>
</dbReference>
<feature type="region of interest" description="Disordered" evidence="1">
    <location>
        <begin position="276"/>
        <end position="310"/>
    </location>
</feature>
<proteinExistence type="predicted"/>
<dbReference type="Pfam" id="PF13302">
    <property type="entry name" value="Acetyltransf_3"/>
    <property type="match status" value="1"/>
</dbReference>
<protein>
    <submittedName>
        <fullName evidence="3">GNAT family N-acetyltransferase</fullName>
        <ecNumber evidence="3">2.3.1.-</ecNumber>
    </submittedName>
</protein>
<dbReference type="SUPFAM" id="SSF55729">
    <property type="entry name" value="Acyl-CoA N-acyltransferases (Nat)"/>
    <property type="match status" value="1"/>
</dbReference>
<keyword evidence="4" id="KW-1185">Reference proteome</keyword>
<dbReference type="InterPro" id="IPR000182">
    <property type="entry name" value="GNAT_dom"/>
</dbReference>
<dbReference type="CDD" id="cd04301">
    <property type="entry name" value="NAT_SF"/>
    <property type="match status" value="1"/>
</dbReference>
<dbReference type="InterPro" id="IPR051908">
    <property type="entry name" value="Ribosomal_N-acetyltransferase"/>
</dbReference>
<dbReference type="InterPro" id="IPR035996">
    <property type="entry name" value="4pyrrol_Methylase_sf"/>
</dbReference>
<evidence type="ECO:0000259" key="2">
    <source>
        <dbReference type="PROSITE" id="PS51186"/>
    </source>
</evidence>
<dbReference type="InterPro" id="IPR014777">
    <property type="entry name" value="4pyrrole_Mease_sub1"/>
</dbReference>
<keyword evidence="3" id="KW-0808">Transferase</keyword>
<feature type="compositionally biased region" description="Basic and acidic residues" evidence="1">
    <location>
        <begin position="293"/>
        <end position="310"/>
    </location>
</feature>
<dbReference type="Gene3D" id="3.40.1010.10">
    <property type="entry name" value="Cobalt-precorrin-4 Transmethylase, Domain 1"/>
    <property type="match status" value="1"/>
</dbReference>
<organism evidence="3 4">
    <name type="scientific">Actinomadura sediminis</name>
    <dbReference type="NCBI Taxonomy" id="1038904"/>
    <lineage>
        <taxon>Bacteria</taxon>
        <taxon>Bacillati</taxon>
        <taxon>Actinomycetota</taxon>
        <taxon>Actinomycetes</taxon>
        <taxon>Streptosporangiales</taxon>
        <taxon>Thermomonosporaceae</taxon>
        <taxon>Actinomadura</taxon>
    </lineage>
</organism>
<reference evidence="4" key="1">
    <citation type="journal article" date="2019" name="Int. J. Syst. Evol. Microbiol.">
        <title>The Global Catalogue of Microorganisms (GCM) 10K type strain sequencing project: providing services to taxonomists for standard genome sequencing and annotation.</title>
        <authorList>
            <consortium name="The Broad Institute Genomics Platform"/>
            <consortium name="The Broad Institute Genome Sequencing Center for Infectious Disease"/>
            <person name="Wu L."/>
            <person name="Ma J."/>
        </authorList>
    </citation>
    <scope>NUCLEOTIDE SEQUENCE [LARGE SCALE GENOMIC DNA]</scope>
    <source>
        <strain evidence="4">JCM 31202</strain>
    </source>
</reference>
<dbReference type="InterPro" id="IPR000878">
    <property type="entry name" value="4pyrrol_Mease"/>
</dbReference>
<keyword evidence="3" id="KW-0012">Acyltransferase</keyword>
<sequence>MNAFEGNVRLEGERTVLRPFGLDDAADIIEVIRAREDWLPPNFPTELNAEMLAWFLREGVHKVQQYGLGIHLAITGADGGLLGTIGLFRVEWSQGTCEVGYGMRPGARGNGYATEALRLVSDWALRDCGLYRVELRALTGNKASIRVAEKARFWREGRARGAERHGGVNQDMFVFSRIAPDVRDDRPARLVPVDVGPGDPELVTVRALRLLHEADAVLVADAPEAPVRAHTTRLRRVDGDPAAAVLAALDGPARAGAFALDDPAAFRDAARGVAAARPDVLIDPPPPGAPRPSADRPSGRLVAHDGEGRA</sequence>
<evidence type="ECO:0000313" key="3">
    <source>
        <dbReference type="EMBL" id="MFD0902742.1"/>
    </source>
</evidence>